<dbReference type="Gene3D" id="2.60.120.260">
    <property type="entry name" value="Galactose-binding domain-like"/>
    <property type="match status" value="1"/>
</dbReference>
<accession>A0ABT6TNF1</accession>
<dbReference type="GO" id="GO:0016787">
    <property type="term" value="F:hydrolase activity"/>
    <property type="evidence" value="ECO:0007669"/>
    <property type="project" value="UniProtKB-KW"/>
</dbReference>
<keyword evidence="5" id="KW-1185">Reference proteome</keyword>
<evidence type="ECO:0000259" key="3">
    <source>
        <dbReference type="Pfam" id="PF22666"/>
    </source>
</evidence>
<dbReference type="Gene3D" id="3.20.20.80">
    <property type="entry name" value="Glycosidases"/>
    <property type="match status" value="1"/>
</dbReference>
<sequence length="938" mass="105732">MSIISHIDDCLTRLHNPPTEAKGFTRWWWYGAAVTKEEVRRELTFMQQAGLGGVEIQITYPLQEDSEAQGIKNRTYYSPEFMDILDYTLATAEELGLFVDITLCSGWPFGGPFVPFDMAPEILIPYQIDLIGPTEFAQDFTTILPGEPIKAVMGKFENGALLPDTLRDITEHLGTTWLHGWQWGHCMNKVSIPEGHWKIYVFITNMYKQQVGIPAPGMEGYAIDHCRKDVSDFYFAQLGEPLLERLGRGRIRAFFCDSIELGGNNWTAILPEEFAARRGYELTPFMPALWGNIGEITADIRYDYYKTFSELTIDNFFRNFTAWSHARGVKTRIQAHGTWGDILQAYAAADYPEGETFGANDKYEVNTVHRRLASSAGHVYGRAVITNETFTWLRSPRFMETLEMMKAAVDAVFLDGINQIVNHGYSYSPESAGKPGWAFYASSFISHNNTWWEYYPILSAYIHTVSAFLQAGESYAEVGIYLPQADIWSAMPLAELHMAMKLEEHIGKSLVNRVQKSGYYFDFLNDEAVTQLSAATASGLALGANRYKVVILPYVTRLPLDTADKLLEFVSEGGTLIAVAERPRTAPGYKDRESNNRRLDTLMQGLFEREDGRWKTVGKGKTIVIENEDQLVTRLKEAEAPDVEIESLGDASGQNQAAQTVGYVHRIHQDGHVYFLANVSGEERQARIRFKYGGRSATVLDPLTRRTLRSIQLSPESGAASIELAFEPFQSLLVVFGEALPAAADLPNGVQDNGGLPEARQTARTVDISERWTLRIPEAGFEQALERLQTWEQFAEVQYYCGSALYEKKVTIPALRADQRVWLHLEDVREVAEVFVNGRSAGVLWKAPRRLDVTDWLAEGENALSIKVTNVWINHMLDPALDEPKPSSPLSESWPYFTEKIKQIRDRRLYAHKERQQVQAPLPSGLSGKATLEIVTPE</sequence>
<proteinExistence type="predicted"/>
<gene>
    <name evidence="4" type="ORF">KB449_20490</name>
</gene>
<dbReference type="Proteomes" id="UP001161691">
    <property type="component" value="Unassembled WGS sequence"/>
</dbReference>
<name>A0ABT6TNF1_9BACL</name>
<dbReference type="InterPro" id="IPR008979">
    <property type="entry name" value="Galactose-bd-like_sf"/>
</dbReference>
<keyword evidence="1 4" id="KW-0378">Hydrolase</keyword>
<feature type="domain" description="Beta-mannosidase-like galactose-binding" evidence="3">
    <location>
        <begin position="804"/>
        <end position="872"/>
    </location>
</feature>
<dbReference type="Gene3D" id="3.40.50.880">
    <property type="match status" value="1"/>
</dbReference>
<dbReference type="EMBL" id="JAGRPV010000001">
    <property type="protein sequence ID" value="MDI4647367.1"/>
    <property type="molecule type" value="Genomic_DNA"/>
</dbReference>
<dbReference type="CDD" id="cd03143">
    <property type="entry name" value="A4_beta-galactosidase_middle_domain"/>
    <property type="match status" value="1"/>
</dbReference>
<dbReference type="InterPro" id="IPR029062">
    <property type="entry name" value="Class_I_gatase-like"/>
</dbReference>
<dbReference type="InterPro" id="IPR054593">
    <property type="entry name" value="Beta-mannosidase-like_N2"/>
</dbReference>
<dbReference type="NCBIfam" id="NF045579">
    <property type="entry name" value="rhamnoside_JR"/>
    <property type="match status" value="1"/>
</dbReference>
<dbReference type="SUPFAM" id="SSF49785">
    <property type="entry name" value="Galactose-binding domain-like"/>
    <property type="match status" value="1"/>
</dbReference>
<dbReference type="PANTHER" id="PTHR36848:SF2">
    <property type="entry name" value="SECRETED PROTEIN"/>
    <property type="match status" value="1"/>
</dbReference>
<protein>
    <submittedName>
        <fullName evidence="4">Glycosyl hydrolase</fullName>
    </submittedName>
</protein>
<dbReference type="InterPro" id="IPR053161">
    <property type="entry name" value="Ulvan_degrading_GH"/>
</dbReference>
<organism evidence="4 5">
    <name type="scientific">Cohnella hashimotonis</name>
    <dbReference type="NCBI Taxonomy" id="2826895"/>
    <lineage>
        <taxon>Bacteria</taxon>
        <taxon>Bacillati</taxon>
        <taxon>Bacillota</taxon>
        <taxon>Bacilli</taxon>
        <taxon>Bacillales</taxon>
        <taxon>Paenibacillaceae</taxon>
        <taxon>Cohnella</taxon>
    </lineage>
</organism>
<dbReference type="RefSeq" id="WP_282910138.1">
    <property type="nucleotide sequence ID" value="NZ_JAGRPV010000001.1"/>
</dbReference>
<dbReference type="InterPro" id="IPR017853">
    <property type="entry name" value="GH"/>
</dbReference>
<comment type="caution">
    <text evidence="4">The sequence shown here is derived from an EMBL/GenBank/DDBJ whole genome shotgun (WGS) entry which is preliminary data.</text>
</comment>
<evidence type="ECO:0000313" key="4">
    <source>
        <dbReference type="EMBL" id="MDI4647367.1"/>
    </source>
</evidence>
<dbReference type="SUPFAM" id="SSF51445">
    <property type="entry name" value="(Trans)glycosidases"/>
    <property type="match status" value="1"/>
</dbReference>
<evidence type="ECO:0000256" key="2">
    <source>
        <dbReference type="SAM" id="MobiDB-lite"/>
    </source>
</evidence>
<dbReference type="PANTHER" id="PTHR36848">
    <property type="entry name" value="DNA-BINDING PROTEIN (PUTATIVE SECRETED PROTEIN)-RELATED"/>
    <property type="match status" value="1"/>
</dbReference>
<evidence type="ECO:0000313" key="5">
    <source>
        <dbReference type="Proteomes" id="UP001161691"/>
    </source>
</evidence>
<evidence type="ECO:0000256" key="1">
    <source>
        <dbReference type="ARBA" id="ARBA00022801"/>
    </source>
</evidence>
<dbReference type="Pfam" id="PF17132">
    <property type="entry name" value="Glyco_hydro_106"/>
    <property type="match status" value="2"/>
</dbReference>
<dbReference type="Pfam" id="PF22666">
    <property type="entry name" value="Glyco_hydro_2_N2"/>
    <property type="match status" value="1"/>
</dbReference>
<reference evidence="4" key="1">
    <citation type="submission" date="2023-04" db="EMBL/GenBank/DDBJ databases">
        <title>Comparative genomic analysis of Cohnella hashimotonis sp. nov., isolated from the International Space Station.</title>
        <authorList>
            <person name="Venkateswaran K."/>
            <person name="Simpson A."/>
        </authorList>
    </citation>
    <scope>NUCLEOTIDE SEQUENCE</scope>
    <source>
        <strain evidence="4">F6_2S_P_1</strain>
    </source>
</reference>
<feature type="region of interest" description="Disordered" evidence="2">
    <location>
        <begin position="915"/>
        <end position="938"/>
    </location>
</feature>